<dbReference type="InterPro" id="IPR050767">
    <property type="entry name" value="Sel1_AlgK"/>
</dbReference>
<evidence type="ECO:0000313" key="2">
    <source>
        <dbReference type="EMBL" id="CAG8657266.1"/>
    </source>
</evidence>
<dbReference type="Proteomes" id="UP000789706">
    <property type="component" value="Unassembled WGS sequence"/>
</dbReference>
<reference evidence="2" key="1">
    <citation type="submission" date="2021-06" db="EMBL/GenBank/DDBJ databases">
        <authorList>
            <person name="Kallberg Y."/>
            <person name="Tangrot J."/>
            <person name="Rosling A."/>
        </authorList>
    </citation>
    <scope>NUCLEOTIDE SEQUENCE</scope>
    <source>
        <strain evidence="2">AZ414A</strain>
    </source>
</reference>
<dbReference type="OrthoDB" id="2397917at2759"/>
<dbReference type="Gene3D" id="1.25.40.10">
    <property type="entry name" value="Tetratricopeptide repeat domain"/>
    <property type="match status" value="1"/>
</dbReference>
<dbReference type="AlphaFoldDB" id="A0A9N9DYF6"/>
<dbReference type="PANTHER" id="PTHR11102:SF160">
    <property type="entry name" value="ERAD-ASSOCIATED E3 UBIQUITIN-PROTEIN LIGASE COMPONENT HRD3"/>
    <property type="match status" value="1"/>
</dbReference>
<proteinExistence type="inferred from homology"/>
<evidence type="ECO:0000256" key="1">
    <source>
        <dbReference type="ARBA" id="ARBA00038101"/>
    </source>
</evidence>
<sequence>IEVEKDRKKASELFKEAADEIPDAQLRYAFSLVNNPLVKFDREIFLKYITKAANNNNPTAQYNLGEVYFYGKLNQKKDEKLGIKYLKLAALNDQPKAKKLLQELGING</sequence>
<comment type="caution">
    <text evidence="2">The sequence shown here is derived from an EMBL/GenBank/DDBJ whole genome shotgun (WGS) entry which is preliminary data.</text>
</comment>
<dbReference type="InterPro" id="IPR011990">
    <property type="entry name" value="TPR-like_helical_dom_sf"/>
</dbReference>
<dbReference type="SUPFAM" id="SSF81901">
    <property type="entry name" value="HCP-like"/>
    <property type="match status" value="1"/>
</dbReference>
<name>A0A9N9DYF6_9GLOM</name>
<dbReference type="EMBL" id="CAJVPK010007650">
    <property type="protein sequence ID" value="CAG8657266.1"/>
    <property type="molecule type" value="Genomic_DNA"/>
</dbReference>
<dbReference type="InterPro" id="IPR006597">
    <property type="entry name" value="Sel1-like"/>
</dbReference>
<comment type="similarity">
    <text evidence="1">Belongs to the sel-1 family.</text>
</comment>
<feature type="non-terminal residue" evidence="2">
    <location>
        <position position="108"/>
    </location>
</feature>
<evidence type="ECO:0000313" key="3">
    <source>
        <dbReference type="Proteomes" id="UP000789706"/>
    </source>
</evidence>
<protein>
    <submittedName>
        <fullName evidence="2">5795_t:CDS:1</fullName>
    </submittedName>
</protein>
<dbReference type="PANTHER" id="PTHR11102">
    <property type="entry name" value="SEL-1-LIKE PROTEIN"/>
    <property type="match status" value="1"/>
</dbReference>
<dbReference type="Pfam" id="PF08238">
    <property type="entry name" value="Sel1"/>
    <property type="match status" value="2"/>
</dbReference>
<dbReference type="SMART" id="SM00671">
    <property type="entry name" value="SEL1"/>
    <property type="match status" value="2"/>
</dbReference>
<accession>A0A9N9DYF6</accession>
<organism evidence="2 3">
    <name type="scientific">Diversispora eburnea</name>
    <dbReference type="NCBI Taxonomy" id="1213867"/>
    <lineage>
        <taxon>Eukaryota</taxon>
        <taxon>Fungi</taxon>
        <taxon>Fungi incertae sedis</taxon>
        <taxon>Mucoromycota</taxon>
        <taxon>Glomeromycotina</taxon>
        <taxon>Glomeromycetes</taxon>
        <taxon>Diversisporales</taxon>
        <taxon>Diversisporaceae</taxon>
        <taxon>Diversispora</taxon>
    </lineage>
</organism>
<gene>
    <name evidence="2" type="ORF">DEBURN_LOCUS11638</name>
</gene>
<feature type="non-terminal residue" evidence="2">
    <location>
        <position position="1"/>
    </location>
</feature>
<keyword evidence="3" id="KW-1185">Reference proteome</keyword>